<dbReference type="AlphaFoldDB" id="A0A5B6VV26"/>
<evidence type="ECO:0000256" key="4">
    <source>
        <dbReference type="ARBA" id="ARBA00022722"/>
    </source>
</evidence>
<evidence type="ECO:0000256" key="6">
    <source>
        <dbReference type="ARBA" id="ARBA00022801"/>
    </source>
</evidence>
<dbReference type="GO" id="GO:0006508">
    <property type="term" value="P:proteolysis"/>
    <property type="evidence" value="ECO:0007669"/>
    <property type="project" value="UniProtKB-KW"/>
</dbReference>
<feature type="domain" description="Reverse transcriptase" evidence="9">
    <location>
        <begin position="297"/>
        <end position="424"/>
    </location>
</feature>
<dbReference type="InterPro" id="IPR005162">
    <property type="entry name" value="Retrotrans_gag_dom"/>
</dbReference>
<feature type="region of interest" description="Disordered" evidence="8">
    <location>
        <begin position="1"/>
        <end position="25"/>
    </location>
</feature>
<evidence type="ECO:0000256" key="7">
    <source>
        <dbReference type="ARBA" id="ARBA00022918"/>
    </source>
</evidence>
<dbReference type="GO" id="GO:0003964">
    <property type="term" value="F:RNA-directed DNA polymerase activity"/>
    <property type="evidence" value="ECO:0007669"/>
    <property type="project" value="UniProtKB-KW"/>
</dbReference>
<protein>
    <submittedName>
        <fullName evidence="12">Gag-pol polyprotein</fullName>
    </submittedName>
</protein>
<accession>A0A5B6VV26</accession>
<evidence type="ECO:0000313" key="13">
    <source>
        <dbReference type="Proteomes" id="UP000325315"/>
    </source>
</evidence>
<name>A0A5B6VV26_9ROSI</name>
<dbReference type="OrthoDB" id="1733657at2759"/>
<dbReference type="Proteomes" id="UP000325315">
    <property type="component" value="Unassembled WGS sequence"/>
</dbReference>
<keyword evidence="2" id="KW-0808">Transferase</keyword>
<dbReference type="InterPro" id="IPR000477">
    <property type="entry name" value="RT_dom"/>
</dbReference>
<dbReference type="InterPro" id="IPR053134">
    <property type="entry name" value="RNA-dir_DNA_polymerase"/>
</dbReference>
<feature type="domain" description="Retrotransposon gag" evidence="10">
    <location>
        <begin position="57"/>
        <end position="112"/>
    </location>
</feature>
<dbReference type="Pfam" id="PF17917">
    <property type="entry name" value="RT_RNaseH"/>
    <property type="match status" value="1"/>
</dbReference>
<dbReference type="Pfam" id="PF03732">
    <property type="entry name" value="Retrotrans_gag"/>
    <property type="match status" value="1"/>
</dbReference>
<evidence type="ECO:0000256" key="5">
    <source>
        <dbReference type="ARBA" id="ARBA00022759"/>
    </source>
</evidence>
<dbReference type="SUPFAM" id="SSF56672">
    <property type="entry name" value="DNA/RNA polymerases"/>
    <property type="match status" value="1"/>
</dbReference>
<dbReference type="FunFam" id="3.10.10.10:FF:000007">
    <property type="entry name" value="Retrovirus-related Pol polyprotein from transposon 17.6-like Protein"/>
    <property type="match status" value="1"/>
</dbReference>
<dbReference type="PANTHER" id="PTHR24559">
    <property type="entry name" value="TRANSPOSON TY3-I GAG-POL POLYPROTEIN"/>
    <property type="match status" value="1"/>
</dbReference>
<evidence type="ECO:0000259" key="11">
    <source>
        <dbReference type="Pfam" id="PF17917"/>
    </source>
</evidence>
<evidence type="ECO:0000256" key="1">
    <source>
        <dbReference type="ARBA" id="ARBA00022670"/>
    </source>
</evidence>
<gene>
    <name evidence="12" type="ORF">EPI10_023267</name>
</gene>
<evidence type="ECO:0000259" key="10">
    <source>
        <dbReference type="Pfam" id="PF03732"/>
    </source>
</evidence>
<dbReference type="EMBL" id="SMMG02000005">
    <property type="protein sequence ID" value="KAA3472834.1"/>
    <property type="molecule type" value="Genomic_DNA"/>
</dbReference>
<keyword evidence="3" id="KW-0548">Nucleotidyltransferase</keyword>
<dbReference type="CDD" id="cd01647">
    <property type="entry name" value="RT_LTR"/>
    <property type="match status" value="1"/>
</dbReference>
<sequence length="740" mass="84639">MPNLNTSETPVLSATETGSQSQSAGDDALSQTMLKLLERVAGPNSGFGGRGSKLKGAVSLLCDEAYQWWLTVKEGTQPDRLTWEFFKTAFQSKYVGASYVDARWREFLNLAQEFAVLVEKAKIAKDVKRTEHQNRDCERGYCLVEIVVGDIRRAPGRCAGQIEARQPAFVYASRHLKDKDAPNVITGTFFISDVPYLALIDIGFTHSYIACSISENLGLSIESTTRCEAYLAYVSTTTSGNSLIRDIRTVRDFSDIFLKNFSGLPPNLEVEFGIELLPGIAPVSITPYRMAPKELAELKAQLTNAVRASVFFKIDLRSGYHQLRVKEADVHKTAFRTRYGHYELLVMPFGLTNALTTFMDLMNRVFQPYLEQFVVVFIDDILVYSKTEDEHDKHLRVVLQILREKQLYAKLSKCEFWFREVTFLRHVVSTEGICVDHRKIEAVLDWKQPKNVSEIRSFLGLVGYYCRFVEGISLISAPLAKLLRKSVSFDGKRHYLCGEKCIIYTDHKSLKYLLTKNKLNLRQRRWIKLLKDYDRMIEYHPVDESLRLRFHQVESGSTLNFRVNNNRVLYFRGRVCVPNDVDLRQSILKEAHSSSMLCVPAVIRCIATFVSYTGGQPVKIPLWKWELATMDFVSRLPLTPTKKNSVWVIVDRLIKSAHFIPVWMNFSLQKLAKFTTFYPQTDGQSEKVIQILEDVLQSCVIDFRERIEVEPVVSDLTVYRTLGMLVVSGFKRLRSVFAAK</sequence>
<dbReference type="PANTHER" id="PTHR24559:SF447">
    <property type="entry name" value="RNA-DIRECTED DNA POLYMERASE HOMOLOG"/>
    <property type="match status" value="1"/>
</dbReference>
<dbReference type="Gene3D" id="3.10.10.10">
    <property type="entry name" value="HIV Type 1 Reverse Transcriptase, subunit A, domain 1"/>
    <property type="match status" value="1"/>
</dbReference>
<evidence type="ECO:0000256" key="8">
    <source>
        <dbReference type="SAM" id="MobiDB-lite"/>
    </source>
</evidence>
<comment type="caution">
    <text evidence="12">The sequence shown here is derived from an EMBL/GenBank/DDBJ whole genome shotgun (WGS) entry which is preliminary data.</text>
</comment>
<keyword evidence="4" id="KW-0540">Nuclease</keyword>
<dbReference type="Pfam" id="PF00078">
    <property type="entry name" value="RVT_1"/>
    <property type="match status" value="1"/>
</dbReference>
<dbReference type="InterPro" id="IPR043502">
    <property type="entry name" value="DNA/RNA_pol_sf"/>
</dbReference>
<keyword evidence="1" id="KW-0645">Protease</keyword>
<proteinExistence type="predicted"/>
<keyword evidence="6" id="KW-0378">Hydrolase</keyword>
<evidence type="ECO:0000256" key="2">
    <source>
        <dbReference type="ARBA" id="ARBA00022679"/>
    </source>
</evidence>
<dbReference type="InterPro" id="IPR041373">
    <property type="entry name" value="RT_RNaseH"/>
</dbReference>
<dbReference type="Gene3D" id="3.30.70.270">
    <property type="match status" value="2"/>
</dbReference>
<feature type="domain" description="Reverse transcriptase RNase H-like" evidence="11">
    <location>
        <begin position="492"/>
        <end position="533"/>
    </location>
</feature>
<dbReference type="GO" id="GO:0008233">
    <property type="term" value="F:peptidase activity"/>
    <property type="evidence" value="ECO:0007669"/>
    <property type="project" value="UniProtKB-KW"/>
</dbReference>
<reference evidence="13" key="1">
    <citation type="journal article" date="2019" name="Plant Biotechnol. J.">
        <title>Genome sequencing of the Australian wild diploid species Gossypium australe highlights disease resistance and delayed gland morphogenesis.</title>
        <authorList>
            <person name="Cai Y."/>
            <person name="Cai X."/>
            <person name="Wang Q."/>
            <person name="Wang P."/>
            <person name="Zhang Y."/>
            <person name="Cai C."/>
            <person name="Xu Y."/>
            <person name="Wang K."/>
            <person name="Zhou Z."/>
            <person name="Wang C."/>
            <person name="Geng S."/>
            <person name="Li B."/>
            <person name="Dong Q."/>
            <person name="Hou Y."/>
            <person name="Wang H."/>
            <person name="Ai P."/>
            <person name="Liu Z."/>
            <person name="Yi F."/>
            <person name="Sun M."/>
            <person name="An G."/>
            <person name="Cheng J."/>
            <person name="Zhang Y."/>
            <person name="Shi Q."/>
            <person name="Xie Y."/>
            <person name="Shi X."/>
            <person name="Chang Y."/>
            <person name="Huang F."/>
            <person name="Chen Y."/>
            <person name="Hong S."/>
            <person name="Mi L."/>
            <person name="Sun Q."/>
            <person name="Zhang L."/>
            <person name="Zhou B."/>
            <person name="Peng R."/>
            <person name="Zhang X."/>
            <person name="Liu F."/>
        </authorList>
    </citation>
    <scope>NUCLEOTIDE SEQUENCE [LARGE SCALE GENOMIC DNA]</scope>
    <source>
        <strain evidence="13">cv. PA1801</strain>
    </source>
</reference>
<dbReference type="Pfam" id="PF08284">
    <property type="entry name" value="RVP_2"/>
    <property type="match status" value="1"/>
</dbReference>
<dbReference type="InterPro" id="IPR043128">
    <property type="entry name" value="Rev_trsase/Diguanyl_cyclase"/>
</dbReference>
<evidence type="ECO:0000259" key="9">
    <source>
        <dbReference type="Pfam" id="PF00078"/>
    </source>
</evidence>
<dbReference type="GO" id="GO:0004519">
    <property type="term" value="F:endonuclease activity"/>
    <property type="evidence" value="ECO:0007669"/>
    <property type="project" value="UniProtKB-KW"/>
</dbReference>
<keyword evidence="7" id="KW-0695">RNA-directed DNA polymerase</keyword>
<keyword evidence="13" id="KW-1185">Reference proteome</keyword>
<evidence type="ECO:0000313" key="12">
    <source>
        <dbReference type="EMBL" id="KAA3472834.1"/>
    </source>
</evidence>
<keyword evidence="5" id="KW-0255">Endonuclease</keyword>
<organism evidence="12 13">
    <name type="scientific">Gossypium australe</name>
    <dbReference type="NCBI Taxonomy" id="47621"/>
    <lineage>
        <taxon>Eukaryota</taxon>
        <taxon>Viridiplantae</taxon>
        <taxon>Streptophyta</taxon>
        <taxon>Embryophyta</taxon>
        <taxon>Tracheophyta</taxon>
        <taxon>Spermatophyta</taxon>
        <taxon>Magnoliopsida</taxon>
        <taxon>eudicotyledons</taxon>
        <taxon>Gunneridae</taxon>
        <taxon>Pentapetalae</taxon>
        <taxon>rosids</taxon>
        <taxon>malvids</taxon>
        <taxon>Malvales</taxon>
        <taxon>Malvaceae</taxon>
        <taxon>Malvoideae</taxon>
        <taxon>Gossypium</taxon>
    </lineage>
</organism>
<evidence type="ECO:0000256" key="3">
    <source>
        <dbReference type="ARBA" id="ARBA00022695"/>
    </source>
</evidence>